<dbReference type="GO" id="GO:0000329">
    <property type="term" value="C:fungal-type vacuole membrane"/>
    <property type="evidence" value="ECO:0007669"/>
    <property type="project" value="TreeGrafter"/>
</dbReference>
<evidence type="ECO:0008006" key="5">
    <source>
        <dbReference type="Google" id="ProtNLM"/>
    </source>
</evidence>
<feature type="region of interest" description="Disordered" evidence="1">
    <location>
        <begin position="389"/>
        <end position="497"/>
    </location>
</feature>
<evidence type="ECO:0000313" key="3">
    <source>
        <dbReference type="EMBL" id="RHZ67746.1"/>
    </source>
</evidence>
<dbReference type="Proteomes" id="UP000215305">
    <property type="component" value="Unassembled WGS sequence"/>
</dbReference>
<dbReference type="Pfam" id="PF12751">
    <property type="entry name" value="Vac7"/>
    <property type="match status" value="1"/>
</dbReference>
<dbReference type="PANTHER" id="PTHR28258">
    <property type="entry name" value="VACUOLAR SEGREGATION PROTEIN 7"/>
    <property type="match status" value="1"/>
</dbReference>
<feature type="compositionally biased region" description="Basic and acidic residues" evidence="1">
    <location>
        <begin position="232"/>
        <end position="244"/>
    </location>
</feature>
<evidence type="ECO:0000256" key="2">
    <source>
        <dbReference type="SAM" id="Phobius"/>
    </source>
</evidence>
<dbReference type="GO" id="GO:0070772">
    <property type="term" value="C:PAS complex"/>
    <property type="evidence" value="ECO:0007669"/>
    <property type="project" value="TreeGrafter"/>
</dbReference>
<protein>
    <recommendedName>
        <fullName evidence="5">Phospholipid metabolism enzyme regulator</fullName>
    </recommendedName>
</protein>
<dbReference type="GeneID" id="38131390"/>
<dbReference type="RefSeq" id="XP_026618787.1">
    <property type="nucleotide sequence ID" value="XM_026763035.1"/>
</dbReference>
<evidence type="ECO:0000313" key="4">
    <source>
        <dbReference type="Proteomes" id="UP000215305"/>
    </source>
</evidence>
<feature type="region of interest" description="Disordered" evidence="1">
    <location>
        <begin position="781"/>
        <end position="809"/>
    </location>
</feature>
<proteinExistence type="predicted"/>
<dbReference type="EMBL" id="NKHU02000005">
    <property type="protein sequence ID" value="RHZ67746.1"/>
    <property type="molecule type" value="Genomic_DNA"/>
</dbReference>
<organism evidence="3 4">
    <name type="scientific">Aspergillus thermomutatus</name>
    <name type="common">Neosartorya pseudofischeri</name>
    <dbReference type="NCBI Taxonomy" id="41047"/>
    <lineage>
        <taxon>Eukaryota</taxon>
        <taxon>Fungi</taxon>
        <taxon>Dikarya</taxon>
        <taxon>Ascomycota</taxon>
        <taxon>Pezizomycotina</taxon>
        <taxon>Eurotiomycetes</taxon>
        <taxon>Eurotiomycetidae</taxon>
        <taxon>Eurotiales</taxon>
        <taxon>Aspergillaceae</taxon>
        <taxon>Aspergillus</taxon>
        <taxon>Aspergillus subgen. Fumigati</taxon>
    </lineage>
</organism>
<feature type="compositionally biased region" description="Polar residues" evidence="1">
    <location>
        <begin position="419"/>
        <end position="431"/>
    </location>
</feature>
<dbReference type="GO" id="GO:0000011">
    <property type="term" value="P:vacuole inheritance"/>
    <property type="evidence" value="ECO:0007669"/>
    <property type="project" value="TreeGrafter"/>
</dbReference>
<keyword evidence="4" id="KW-1185">Reference proteome</keyword>
<evidence type="ECO:0000256" key="1">
    <source>
        <dbReference type="SAM" id="MobiDB-lite"/>
    </source>
</evidence>
<dbReference type="GO" id="GO:0010513">
    <property type="term" value="P:positive regulation of phosphatidylinositol biosynthetic process"/>
    <property type="evidence" value="ECO:0007669"/>
    <property type="project" value="TreeGrafter"/>
</dbReference>
<feature type="region of interest" description="Disordered" evidence="1">
    <location>
        <begin position="325"/>
        <end position="374"/>
    </location>
</feature>
<feature type="compositionally biased region" description="Low complexity" evidence="1">
    <location>
        <begin position="1"/>
        <end position="19"/>
    </location>
</feature>
<feature type="compositionally biased region" description="Basic and acidic residues" evidence="1">
    <location>
        <begin position="265"/>
        <end position="274"/>
    </location>
</feature>
<dbReference type="OrthoDB" id="1204at2759"/>
<name>A0A397I1S1_ASPTH</name>
<dbReference type="VEuPathDB" id="FungiDB:CDV56_109416"/>
<feature type="compositionally biased region" description="Low complexity" evidence="1">
    <location>
        <begin position="364"/>
        <end position="374"/>
    </location>
</feature>
<feature type="region of interest" description="Disordered" evidence="1">
    <location>
        <begin position="846"/>
        <end position="895"/>
    </location>
</feature>
<accession>A0A397I1S1</accession>
<feature type="compositionally biased region" description="Low complexity" evidence="1">
    <location>
        <begin position="64"/>
        <end position="90"/>
    </location>
</feature>
<dbReference type="InterPro" id="IPR024260">
    <property type="entry name" value="Vac7"/>
</dbReference>
<reference evidence="3" key="1">
    <citation type="submission" date="2018-08" db="EMBL/GenBank/DDBJ databases">
        <title>Draft genome sequence of azole-resistant Aspergillus thermomutatus (Neosartorya pseudofischeri) strain HMR AF 39, isolated from a human nasal aspirate.</title>
        <authorList>
            <person name="Parent-Michaud M."/>
            <person name="Dufresne P.J."/>
            <person name="Fournier E."/>
            <person name="Martineau C."/>
            <person name="Moreira S."/>
            <person name="Perkins V."/>
            <person name="De Repentigny L."/>
            <person name="Dufresne S.F."/>
        </authorList>
    </citation>
    <scope>NUCLEOTIDE SEQUENCE [LARGE SCALE GENOMIC DNA]</scope>
    <source>
        <strain evidence="3">HMR AF 39</strain>
    </source>
</reference>
<feature type="transmembrane region" description="Helical" evidence="2">
    <location>
        <begin position="612"/>
        <end position="636"/>
    </location>
</feature>
<feature type="compositionally biased region" description="Polar residues" evidence="1">
    <location>
        <begin position="254"/>
        <end position="264"/>
    </location>
</feature>
<feature type="compositionally biased region" description="Basic and acidic residues" evidence="1">
    <location>
        <begin position="879"/>
        <end position="889"/>
    </location>
</feature>
<gene>
    <name evidence="3" type="ORF">CDV56_109416</name>
</gene>
<comment type="caution">
    <text evidence="3">The sequence shown here is derived from an EMBL/GenBank/DDBJ whole genome shotgun (WGS) entry which is preliminary data.</text>
</comment>
<feature type="compositionally biased region" description="Polar residues" evidence="1">
    <location>
        <begin position="446"/>
        <end position="465"/>
    </location>
</feature>
<dbReference type="AlphaFoldDB" id="A0A397I1S1"/>
<keyword evidence="2" id="KW-0472">Membrane</keyword>
<feature type="compositionally biased region" description="Acidic residues" evidence="1">
    <location>
        <begin position="389"/>
        <end position="399"/>
    </location>
</feature>
<feature type="region of interest" description="Disordered" evidence="1">
    <location>
        <begin position="1"/>
        <end position="307"/>
    </location>
</feature>
<dbReference type="STRING" id="41047.A0A397I1S1"/>
<feature type="compositionally biased region" description="Polar residues" evidence="1">
    <location>
        <begin position="216"/>
        <end position="227"/>
    </location>
</feature>
<keyword evidence="2" id="KW-1133">Transmembrane helix</keyword>
<feature type="compositionally biased region" description="Low complexity" evidence="1">
    <location>
        <begin position="144"/>
        <end position="161"/>
    </location>
</feature>
<sequence length="909" mass="98283">MAAESESSPYPNGSSGGPSVAQDDEAASSASRRSASESDMVELPRSAFKSQTQASVLAQLPKLSSAIPGISAPPSTTNSALSSRESSPVRSSRRARNPTSAPRSSRSRKNSQDRSPHRSVPVPTATAVQRALSQPSKPLVLSASPNVEPSSNVPSPEKSNNMPLWGSTPPNTSSKRSLPPSDDITARGDRSAPRAVSSRINAPGSALETVEEMVSDPSTPSADTILNQPLPEESKLQKIDEDTTPKASRHHNNIESGSDSGGNKSSERMEETRRWVSTGTRGSEPLIPKRSTTSLSGARGKPAEGSVRNMIVETETVASIPQVSLGVVPGERGSSGRVDSGTLRMKPSTETIRPRKEKRRTRKPAALSSGAASSKADIFEAKVASAVDEADVSDSDETFVYESNPPDPYPVRQSRYHSRTPSATSMASQVDQLAGRARHSMRDSTHSVTGKRSMKFTNNTYTSSVDGDAGDESGRPLSRVDGSATHTPRHHHIGRYGRNSNVYPSLFDSDSPFPQSQAHAKSPRHFIGSGLRQSRHANSRTLPNYRTINGSKKAGEMYPYDFDAEGADDERTPLVGSTRVSRSRHGGRRPGSASLRQMEYMQQRQRGCFSRYGICLIIGLLLFLVVGGATSFIVGITKPLVDVQVLAIQNVLASEQEIMLDLSVQAVNPNLFPVAVDDLDVNIFAKSRFVGTDKLWRDHGSDLDEFPRIEQSRKRAEMAQLARCGRDTECTPDVLAKESLDLTGGVDKGTDPIPTDPAGDPQTMLLGRVFHFDSPLAFEPSPWNHVPSTSKGQIRLARPGNKTEEGGTERWERVLQHPFELIVRGVIKYQLPLSSRYYSAPVSSSVKVIPNDDNDDTPDPGSGKNDTASISTSRLYRRSLSDRRLKSSDSRSSGGVRKTLELVGRAFTA</sequence>
<keyword evidence="2" id="KW-0812">Transmembrane</keyword>
<dbReference type="GO" id="GO:1903778">
    <property type="term" value="P:protein localization to vacuolar membrane"/>
    <property type="evidence" value="ECO:0007669"/>
    <property type="project" value="TreeGrafter"/>
</dbReference>
<dbReference type="PANTHER" id="PTHR28258:SF1">
    <property type="entry name" value="VACUOLAR SEGREGATION PROTEIN 7"/>
    <property type="match status" value="1"/>
</dbReference>